<dbReference type="Proteomes" id="UP000245474">
    <property type="component" value="Unassembled WGS sequence"/>
</dbReference>
<dbReference type="AlphaFoldDB" id="A0A2U2MW55"/>
<accession>A0A2U2MW55</accession>
<comment type="caution">
    <text evidence="2">The sequence shown here is derived from an EMBL/GenBank/DDBJ whole genome shotgun (WGS) entry which is preliminary data.</text>
</comment>
<dbReference type="Pfam" id="PF09839">
    <property type="entry name" value="DUF2066"/>
    <property type="match status" value="1"/>
</dbReference>
<evidence type="ECO:0000313" key="2">
    <source>
        <dbReference type="EMBL" id="PWG61074.1"/>
    </source>
</evidence>
<gene>
    <name evidence="2" type="ORF">DEM34_18315</name>
</gene>
<dbReference type="EMBL" id="QFFI01000051">
    <property type="protein sequence ID" value="PWG61074.1"/>
    <property type="molecule type" value="Genomic_DNA"/>
</dbReference>
<dbReference type="InterPro" id="IPR018642">
    <property type="entry name" value="DUF2066"/>
</dbReference>
<organism evidence="2 3">
    <name type="scientific">Sediminicurvatus halobius</name>
    <dbReference type="NCBI Taxonomy" id="2182432"/>
    <lineage>
        <taxon>Bacteria</taxon>
        <taxon>Pseudomonadati</taxon>
        <taxon>Pseudomonadota</taxon>
        <taxon>Gammaproteobacteria</taxon>
        <taxon>Chromatiales</taxon>
        <taxon>Ectothiorhodospiraceae</taxon>
        <taxon>Sediminicurvatus</taxon>
    </lineage>
</organism>
<keyword evidence="3" id="KW-1185">Reference proteome</keyword>
<evidence type="ECO:0000256" key="1">
    <source>
        <dbReference type="SAM" id="MobiDB-lite"/>
    </source>
</evidence>
<proteinExistence type="predicted"/>
<reference evidence="2 3" key="1">
    <citation type="submission" date="2018-05" db="EMBL/GenBank/DDBJ databases">
        <title>Spiribacter halobius sp. nov., a moderately halophilic bacterium isolated from marine solar saltern.</title>
        <authorList>
            <person name="Zheng W.-S."/>
            <person name="Lu D.-C."/>
            <person name="Du Z.-J."/>
        </authorList>
    </citation>
    <scope>NUCLEOTIDE SEQUENCE [LARGE SCALE GENOMIC DNA]</scope>
    <source>
        <strain evidence="2 3">E85</strain>
    </source>
</reference>
<sequence>MRALRLVSARLPYPCWRRAIAGLWGLVLLITLTSPPGYAQGLANLGEVTVPVSDQTDEARESAFAEAVGPVLARLTGRPEVAEATPVQGIVERAGRFVQQFRYERGPEGDLRMLTRFDTEALREALVRAEVPVWQRDRPPVLVWLAVERGGRRALAGEGDSEPRLLREAAAEVGVPLLFPLLDLEDQRRVTFADVAGGFDGPILEASDRYQTPVVLAGRLTGDGGANVRWTLYGPDGERERWRDQAGDLAGLAAETARRLAAALRGPYTLLPDLDSSTLLEVQVEGVEGLTDLAAAERLLQGLGGVSGVRAAEVEGTAVRFQLSINVAPGRVREALGRESRLQAMDQGESGGEAGTAGGPVYRLRR</sequence>
<dbReference type="SUPFAM" id="SSF56037">
    <property type="entry name" value="PheT/TilS domain"/>
    <property type="match status" value="1"/>
</dbReference>
<feature type="region of interest" description="Disordered" evidence="1">
    <location>
        <begin position="343"/>
        <end position="366"/>
    </location>
</feature>
<dbReference type="OrthoDB" id="6195299at2"/>
<feature type="compositionally biased region" description="Gly residues" evidence="1">
    <location>
        <begin position="349"/>
        <end position="358"/>
    </location>
</feature>
<name>A0A2U2MW55_9GAMM</name>
<evidence type="ECO:0000313" key="3">
    <source>
        <dbReference type="Proteomes" id="UP000245474"/>
    </source>
</evidence>
<dbReference type="RefSeq" id="WP_109680273.1">
    <property type="nucleotide sequence ID" value="NZ_CP086615.1"/>
</dbReference>
<protein>
    <recommendedName>
        <fullName evidence="4">DUF2066 domain-containing protein</fullName>
    </recommendedName>
</protein>
<evidence type="ECO:0008006" key="4">
    <source>
        <dbReference type="Google" id="ProtNLM"/>
    </source>
</evidence>